<dbReference type="Proteomes" id="UP000220251">
    <property type="component" value="Unassembled WGS sequence"/>
</dbReference>
<accession>A0A0H5E4T5</accession>
<reference evidence="4" key="1">
    <citation type="submission" date="2015-06" db="EMBL/GenBank/DDBJ databases">
        <authorList>
            <person name="Bertelli C."/>
        </authorList>
    </citation>
    <scope>NUCLEOTIDE SEQUENCE [LARGE SCALE GENOMIC DNA]</scope>
    <source>
        <strain evidence="4">CRIB-30</strain>
    </source>
</reference>
<name>A0A0H5E4T5_9BACT</name>
<evidence type="ECO:0000313" key="3">
    <source>
        <dbReference type="EMBL" id="CRX38260.1"/>
    </source>
</evidence>
<proteinExistence type="predicted"/>
<gene>
    <name evidence="3" type="ORF">ELAC_0911</name>
</gene>
<dbReference type="OrthoDB" id="881563at2"/>
<keyword evidence="1" id="KW-0732">Signal</keyword>
<dbReference type="AlphaFoldDB" id="A0A0H5E4T5"/>
<dbReference type="GO" id="GO:0016740">
    <property type="term" value="F:transferase activity"/>
    <property type="evidence" value="ECO:0007669"/>
    <property type="project" value="UniProtKB-KW"/>
</dbReference>
<keyword evidence="3" id="KW-0808">Transferase</keyword>
<dbReference type="RefSeq" id="WP_158227806.1">
    <property type="nucleotide sequence ID" value="NZ_CWGJ01000011.1"/>
</dbReference>
<evidence type="ECO:0000259" key="2">
    <source>
        <dbReference type="Pfam" id="PF01755"/>
    </source>
</evidence>
<evidence type="ECO:0000256" key="1">
    <source>
        <dbReference type="SAM" id="SignalP"/>
    </source>
</evidence>
<protein>
    <submittedName>
        <fullName evidence="3">Glycosyltransferase</fullName>
    </submittedName>
</protein>
<dbReference type="EMBL" id="CWGJ01000011">
    <property type="protein sequence ID" value="CRX38260.1"/>
    <property type="molecule type" value="Genomic_DNA"/>
</dbReference>
<dbReference type="Pfam" id="PF01755">
    <property type="entry name" value="Glyco_transf_25"/>
    <property type="match status" value="1"/>
</dbReference>
<feature type="chain" id="PRO_5005217984" evidence="1">
    <location>
        <begin position="20"/>
        <end position="307"/>
    </location>
</feature>
<evidence type="ECO:0000313" key="4">
    <source>
        <dbReference type="Proteomes" id="UP000220251"/>
    </source>
</evidence>
<feature type="signal peptide" evidence="1">
    <location>
        <begin position="1"/>
        <end position="19"/>
    </location>
</feature>
<sequence>MNILMIFFCLLISPAIVCADVIDYLKPAPNKEGVHSIRNIDFIYMINLDRRPEKFARSAGQLNTYGVFPYRFSAVNGWELTYETLNKLGIKYEPGMKQGIWGTCYFAENNGTPHHEVMHVPGRNYFSHCMSRGAIGIVLSHLSILKDALDSGYETIWVMEDDVEVIQNPNKMSDLIDKLDALVGNKKWDILFTDQDTKNKHGDYIPCLGYALRPNYDPQNPERFATRENVSHEFKKIGARYGAYSMIVRRSGMQKILSFINTYKVFLPYDMEFYLPKSIRMYAVREDVVSTFIDAQSDNGAPNYSKK</sequence>
<feature type="domain" description="Glycosyl transferase family 25" evidence="2">
    <location>
        <begin position="42"/>
        <end position="270"/>
    </location>
</feature>
<organism evidence="3 4">
    <name type="scientific">Estrella lausannensis</name>
    <dbReference type="NCBI Taxonomy" id="483423"/>
    <lineage>
        <taxon>Bacteria</taxon>
        <taxon>Pseudomonadati</taxon>
        <taxon>Chlamydiota</taxon>
        <taxon>Chlamydiia</taxon>
        <taxon>Parachlamydiales</taxon>
        <taxon>Candidatus Criblamydiaceae</taxon>
        <taxon>Estrella</taxon>
    </lineage>
</organism>
<keyword evidence="4" id="KW-1185">Reference proteome</keyword>
<dbReference type="InterPro" id="IPR002654">
    <property type="entry name" value="Glyco_trans_25"/>
</dbReference>